<accession>A0AAJ0AI37</accession>
<evidence type="ECO:0000313" key="1">
    <source>
        <dbReference type="EMBL" id="KAK1674295.1"/>
    </source>
</evidence>
<dbReference type="Proteomes" id="UP001224890">
    <property type="component" value="Unassembled WGS sequence"/>
</dbReference>
<dbReference type="RefSeq" id="XP_060428298.1">
    <property type="nucleotide sequence ID" value="XM_060579602.1"/>
</dbReference>
<name>A0AAJ0AI37_9PEZI</name>
<dbReference type="GeneID" id="85464128"/>
<comment type="caution">
    <text evidence="1">The sequence shown here is derived from an EMBL/GenBank/DDBJ whole genome shotgun (WGS) entry which is preliminary data.</text>
</comment>
<organism evidence="1 2">
    <name type="scientific">Colletotrichum godetiae</name>
    <dbReference type="NCBI Taxonomy" id="1209918"/>
    <lineage>
        <taxon>Eukaryota</taxon>
        <taxon>Fungi</taxon>
        <taxon>Dikarya</taxon>
        <taxon>Ascomycota</taxon>
        <taxon>Pezizomycotina</taxon>
        <taxon>Sordariomycetes</taxon>
        <taxon>Hypocreomycetidae</taxon>
        <taxon>Glomerellales</taxon>
        <taxon>Glomerellaceae</taxon>
        <taxon>Colletotrichum</taxon>
        <taxon>Colletotrichum acutatum species complex</taxon>
    </lineage>
</organism>
<dbReference type="AlphaFoldDB" id="A0AAJ0AI37"/>
<sequence length="156" mass="17446">MSEKRHIHQGALTRHSGYWENLAVWVTLASPPGAGAHSDFGYLVRIKSWPAVLMVRIKRKPWICNPNNGPPHGPDTGPVPRCSDFAWLYGGDFIVHSPGGWENDQRRGVVSFLEEETFRSSFFSTSGDPGFFLAKLLVPPSYGSIYTCQLRVLLMN</sequence>
<reference evidence="1" key="1">
    <citation type="submission" date="2021-06" db="EMBL/GenBank/DDBJ databases">
        <title>Comparative genomics, transcriptomics and evolutionary studies reveal genomic signatures of adaptation to plant cell wall in hemibiotrophic fungi.</title>
        <authorList>
            <consortium name="DOE Joint Genome Institute"/>
            <person name="Baroncelli R."/>
            <person name="Diaz J.F."/>
            <person name="Benocci T."/>
            <person name="Peng M."/>
            <person name="Battaglia E."/>
            <person name="Haridas S."/>
            <person name="Andreopoulos W."/>
            <person name="Labutti K."/>
            <person name="Pangilinan J."/>
            <person name="Floch G.L."/>
            <person name="Makela M.R."/>
            <person name="Henrissat B."/>
            <person name="Grigoriev I.V."/>
            <person name="Crouch J.A."/>
            <person name="De Vries R.P."/>
            <person name="Sukno S.A."/>
            <person name="Thon M.R."/>
        </authorList>
    </citation>
    <scope>NUCLEOTIDE SEQUENCE</scope>
    <source>
        <strain evidence="1">CBS 193.32</strain>
    </source>
</reference>
<proteinExistence type="predicted"/>
<evidence type="ECO:0000313" key="2">
    <source>
        <dbReference type="Proteomes" id="UP001224890"/>
    </source>
</evidence>
<protein>
    <submittedName>
        <fullName evidence="1">Uncharacterized protein</fullName>
    </submittedName>
</protein>
<dbReference type="EMBL" id="JAHMHR010000026">
    <property type="protein sequence ID" value="KAK1674295.1"/>
    <property type="molecule type" value="Genomic_DNA"/>
</dbReference>
<keyword evidence="2" id="KW-1185">Reference proteome</keyword>
<gene>
    <name evidence="1" type="ORF">BDP55DRAFT_729689</name>
</gene>